<accession>A0A7Z9BVH9</accession>
<evidence type="ECO:0000313" key="2">
    <source>
        <dbReference type="Proteomes" id="UP000182190"/>
    </source>
</evidence>
<proteinExistence type="predicted"/>
<keyword evidence="2" id="KW-1185">Reference proteome</keyword>
<comment type="caution">
    <text evidence="1">The sequence shown here is derived from an EMBL/GenBank/DDBJ whole genome shotgun (WGS) entry which is preliminary data.</text>
</comment>
<dbReference type="OrthoDB" id="3723110at2"/>
<name>A0A7Z9BVH9_9CYAN</name>
<organism evidence="1 2">
    <name type="scientific">Planktothrix paucivesiculata PCC 9631</name>
    <dbReference type="NCBI Taxonomy" id="671071"/>
    <lineage>
        <taxon>Bacteria</taxon>
        <taxon>Bacillati</taxon>
        <taxon>Cyanobacteriota</taxon>
        <taxon>Cyanophyceae</taxon>
        <taxon>Oscillatoriophycideae</taxon>
        <taxon>Oscillatoriales</taxon>
        <taxon>Microcoleaceae</taxon>
        <taxon>Planktothrix</taxon>
    </lineage>
</organism>
<sequence>MKSSHPNRRPQATPPVNKKQPRPFVLALMLTGVLALKADPTFLKSTFVHSQAVISDSLTVTQKPVSPKPIENQRLWEIPENPIIVSAITPTYRVLPNPLFKRQGQLPKTIPVIYAKNSLNPEWMVNIGNPAKVLPPQVDKKIRETVGQESEVVVKDLKIVEARQQTWPDTCLGLATTDEICGQMLVSGWRVVVSDGRQTWVYRTDAQGRIIRLESQSHSLKLPSSVLESVFEDILQRSGLSASQLTLEAVEAQIWPDGCLGLVQPGTFCTQGLVAGWRVIVGHENQRWVYRTSQTGSSIQFDQPASSIIPSLRVQFLNIPGNNLLSPWTKTLIAHLSTSCQVSNFVNLSIGETCSN</sequence>
<gene>
    <name evidence="1" type="ORF">PL9631_450109</name>
</gene>
<dbReference type="RefSeq" id="WP_083618371.1">
    <property type="nucleotide sequence ID" value="NZ_LR735004.1"/>
</dbReference>
<protein>
    <submittedName>
        <fullName evidence="1">Uncharacterized protein</fullName>
    </submittedName>
</protein>
<evidence type="ECO:0000313" key="1">
    <source>
        <dbReference type="EMBL" id="VXD19680.1"/>
    </source>
</evidence>
<dbReference type="EMBL" id="CZCS02000185">
    <property type="protein sequence ID" value="VXD19680.1"/>
    <property type="molecule type" value="Genomic_DNA"/>
</dbReference>
<dbReference type="AlphaFoldDB" id="A0A7Z9BVH9"/>
<reference evidence="1" key="1">
    <citation type="submission" date="2019-10" db="EMBL/GenBank/DDBJ databases">
        <authorList>
            <consortium name="Genoscope - CEA"/>
            <person name="William W."/>
        </authorList>
    </citation>
    <scope>NUCLEOTIDE SEQUENCE [LARGE SCALE GENOMIC DNA]</scope>
    <source>
        <strain evidence="1">BBR_PRJEB10994</strain>
    </source>
</reference>
<dbReference type="Proteomes" id="UP000182190">
    <property type="component" value="Unassembled WGS sequence"/>
</dbReference>